<accession>A0ACC2KRC7</accession>
<reference evidence="1 2" key="1">
    <citation type="journal article" date="2022" name="Hortic Res">
        <title>A haplotype resolved chromosomal level avocado genome allows analysis of novel avocado genes.</title>
        <authorList>
            <person name="Nath O."/>
            <person name="Fletcher S.J."/>
            <person name="Hayward A."/>
            <person name="Shaw L.M."/>
            <person name="Masouleh A.K."/>
            <person name="Furtado A."/>
            <person name="Henry R.J."/>
            <person name="Mitter N."/>
        </authorList>
    </citation>
    <scope>NUCLEOTIDE SEQUENCE [LARGE SCALE GENOMIC DNA]</scope>
    <source>
        <strain evidence="2">cv. Hass</strain>
    </source>
</reference>
<protein>
    <submittedName>
        <fullName evidence="1">Uncharacterized protein</fullName>
    </submittedName>
</protein>
<organism evidence="1 2">
    <name type="scientific">Persea americana</name>
    <name type="common">Avocado</name>
    <dbReference type="NCBI Taxonomy" id="3435"/>
    <lineage>
        <taxon>Eukaryota</taxon>
        <taxon>Viridiplantae</taxon>
        <taxon>Streptophyta</taxon>
        <taxon>Embryophyta</taxon>
        <taxon>Tracheophyta</taxon>
        <taxon>Spermatophyta</taxon>
        <taxon>Magnoliopsida</taxon>
        <taxon>Magnoliidae</taxon>
        <taxon>Laurales</taxon>
        <taxon>Lauraceae</taxon>
        <taxon>Persea</taxon>
    </lineage>
</organism>
<dbReference type="Proteomes" id="UP001234297">
    <property type="component" value="Chromosome 10"/>
</dbReference>
<comment type="caution">
    <text evidence="1">The sequence shown here is derived from an EMBL/GenBank/DDBJ whole genome shotgun (WGS) entry which is preliminary data.</text>
</comment>
<proteinExistence type="predicted"/>
<keyword evidence="2" id="KW-1185">Reference proteome</keyword>
<sequence length="173" mass="19262">MRPFIARAAIGLGLGAALLSSSFYRVDPWERAVVFDRLRRTCDTTGEGIHFNIPIVQKPFIWDIRSRPVTLTCSSLPTKDSHSVDLTAHVFFRPDISHLSQALQTLGPDCHLKLRQICLTTLASAISNLNADQLGAELPTINALLRDSLIRGAREHNIVVEDVFITNVSYDLR</sequence>
<dbReference type="EMBL" id="CM056818">
    <property type="protein sequence ID" value="KAJ8623312.1"/>
    <property type="molecule type" value="Genomic_DNA"/>
</dbReference>
<gene>
    <name evidence="1" type="ORF">MRB53_031841</name>
</gene>
<evidence type="ECO:0000313" key="2">
    <source>
        <dbReference type="Proteomes" id="UP001234297"/>
    </source>
</evidence>
<evidence type="ECO:0000313" key="1">
    <source>
        <dbReference type="EMBL" id="KAJ8623312.1"/>
    </source>
</evidence>
<name>A0ACC2KRC7_PERAE</name>